<feature type="compositionally biased region" description="Low complexity" evidence="1">
    <location>
        <begin position="91"/>
        <end position="109"/>
    </location>
</feature>
<organism evidence="2 3">
    <name type="scientific">Ascobolus immersus RN42</name>
    <dbReference type="NCBI Taxonomy" id="1160509"/>
    <lineage>
        <taxon>Eukaryota</taxon>
        <taxon>Fungi</taxon>
        <taxon>Dikarya</taxon>
        <taxon>Ascomycota</taxon>
        <taxon>Pezizomycotina</taxon>
        <taxon>Pezizomycetes</taxon>
        <taxon>Pezizales</taxon>
        <taxon>Ascobolaceae</taxon>
        <taxon>Ascobolus</taxon>
    </lineage>
</organism>
<sequence>MPGINPRWSSIRATSERPPSPPANSPVSDTGGDDSSSDSDIDWEDEELHIHAMTDMTTVFQTNRVGQPSTAGPGPEPQPSTSVAGGGVGTGAASQMPGTVTSTGSATGTQRGPGYNLATLLATYPADEMIRLATECDGLLLGERQTTFVHRVTEILFWIGEINGHHRQLYTSKVQDYQSAERCPKAFDQQPFRTVHSDYRTSSRVPTVLDELPARIARGKTNKPETT</sequence>
<evidence type="ECO:0000313" key="2">
    <source>
        <dbReference type="EMBL" id="RPA83213.1"/>
    </source>
</evidence>
<dbReference type="AlphaFoldDB" id="A0A3N4IAU5"/>
<name>A0A3N4IAU5_ASCIM</name>
<dbReference type="EMBL" id="ML119666">
    <property type="protein sequence ID" value="RPA83213.1"/>
    <property type="molecule type" value="Genomic_DNA"/>
</dbReference>
<feature type="region of interest" description="Disordered" evidence="1">
    <location>
        <begin position="64"/>
        <end position="113"/>
    </location>
</feature>
<feature type="compositionally biased region" description="Acidic residues" evidence="1">
    <location>
        <begin position="31"/>
        <end position="47"/>
    </location>
</feature>
<proteinExistence type="predicted"/>
<protein>
    <submittedName>
        <fullName evidence="2">Uncharacterized protein</fullName>
    </submittedName>
</protein>
<evidence type="ECO:0000313" key="3">
    <source>
        <dbReference type="Proteomes" id="UP000275078"/>
    </source>
</evidence>
<feature type="region of interest" description="Disordered" evidence="1">
    <location>
        <begin position="1"/>
        <end position="47"/>
    </location>
</feature>
<keyword evidence="3" id="KW-1185">Reference proteome</keyword>
<evidence type="ECO:0000256" key="1">
    <source>
        <dbReference type="SAM" id="MobiDB-lite"/>
    </source>
</evidence>
<dbReference type="Proteomes" id="UP000275078">
    <property type="component" value="Unassembled WGS sequence"/>
</dbReference>
<reference evidence="2 3" key="1">
    <citation type="journal article" date="2018" name="Nat. Ecol. Evol.">
        <title>Pezizomycetes genomes reveal the molecular basis of ectomycorrhizal truffle lifestyle.</title>
        <authorList>
            <person name="Murat C."/>
            <person name="Payen T."/>
            <person name="Noel B."/>
            <person name="Kuo A."/>
            <person name="Morin E."/>
            <person name="Chen J."/>
            <person name="Kohler A."/>
            <person name="Krizsan K."/>
            <person name="Balestrini R."/>
            <person name="Da Silva C."/>
            <person name="Montanini B."/>
            <person name="Hainaut M."/>
            <person name="Levati E."/>
            <person name="Barry K.W."/>
            <person name="Belfiori B."/>
            <person name="Cichocki N."/>
            <person name="Clum A."/>
            <person name="Dockter R.B."/>
            <person name="Fauchery L."/>
            <person name="Guy J."/>
            <person name="Iotti M."/>
            <person name="Le Tacon F."/>
            <person name="Lindquist E.A."/>
            <person name="Lipzen A."/>
            <person name="Malagnac F."/>
            <person name="Mello A."/>
            <person name="Molinier V."/>
            <person name="Miyauchi S."/>
            <person name="Poulain J."/>
            <person name="Riccioni C."/>
            <person name="Rubini A."/>
            <person name="Sitrit Y."/>
            <person name="Splivallo R."/>
            <person name="Traeger S."/>
            <person name="Wang M."/>
            <person name="Zifcakova L."/>
            <person name="Wipf D."/>
            <person name="Zambonelli A."/>
            <person name="Paolocci F."/>
            <person name="Nowrousian M."/>
            <person name="Ottonello S."/>
            <person name="Baldrian P."/>
            <person name="Spatafora J.W."/>
            <person name="Henrissat B."/>
            <person name="Nagy L.G."/>
            <person name="Aury J.M."/>
            <person name="Wincker P."/>
            <person name="Grigoriev I.V."/>
            <person name="Bonfante P."/>
            <person name="Martin F.M."/>
        </authorList>
    </citation>
    <scope>NUCLEOTIDE SEQUENCE [LARGE SCALE GENOMIC DNA]</scope>
    <source>
        <strain evidence="2 3">RN42</strain>
    </source>
</reference>
<accession>A0A3N4IAU5</accession>
<gene>
    <name evidence="2" type="ORF">BJ508DRAFT_324802</name>
</gene>